<evidence type="ECO:0000256" key="5">
    <source>
        <dbReference type="ARBA" id="ARBA00022505"/>
    </source>
</evidence>
<dbReference type="PANTHER" id="PTHR19372">
    <property type="entry name" value="SULFITE REDUCTASE"/>
    <property type="match status" value="1"/>
</dbReference>
<evidence type="ECO:0000259" key="11">
    <source>
        <dbReference type="Pfam" id="PF03404"/>
    </source>
</evidence>
<evidence type="ECO:0000313" key="13">
    <source>
        <dbReference type="Proteomes" id="UP001633002"/>
    </source>
</evidence>
<accession>A0ABD3HQZ5</accession>
<evidence type="ECO:0000313" key="12">
    <source>
        <dbReference type="EMBL" id="KAL3693231.1"/>
    </source>
</evidence>
<dbReference type="Gene3D" id="2.60.40.650">
    <property type="match status" value="1"/>
</dbReference>
<feature type="compositionally biased region" description="Basic and acidic residues" evidence="9">
    <location>
        <begin position="10"/>
        <end position="20"/>
    </location>
</feature>
<dbReference type="EC" id="1.8.3.1" evidence="4"/>
<dbReference type="PANTHER" id="PTHR19372:SF7">
    <property type="entry name" value="SULFITE OXIDASE, MITOCHONDRIAL"/>
    <property type="match status" value="1"/>
</dbReference>
<evidence type="ECO:0000256" key="4">
    <source>
        <dbReference type="ARBA" id="ARBA00012505"/>
    </source>
</evidence>
<keyword evidence="6" id="KW-0479">Metal-binding</keyword>
<dbReference type="EMBL" id="JBJQOH010000003">
    <property type="protein sequence ID" value="KAL3693231.1"/>
    <property type="molecule type" value="Genomic_DNA"/>
</dbReference>
<dbReference type="FunFam" id="3.90.420.10:FF:000004">
    <property type="entry name" value="Sulfite oxidase"/>
    <property type="match status" value="1"/>
</dbReference>
<evidence type="ECO:0000256" key="2">
    <source>
        <dbReference type="ARBA" id="ARBA00004678"/>
    </source>
</evidence>
<dbReference type="InterPro" id="IPR005066">
    <property type="entry name" value="MoCF_OxRdtse_dimer"/>
</dbReference>
<evidence type="ECO:0000256" key="6">
    <source>
        <dbReference type="ARBA" id="ARBA00022723"/>
    </source>
</evidence>
<dbReference type="CDD" id="cd02111">
    <property type="entry name" value="eukary_SO_Moco"/>
    <property type="match status" value="1"/>
</dbReference>
<keyword evidence="7" id="KW-0560">Oxidoreductase</keyword>
<dbReference type="InterPro" id="IPR036374">
    <property type="entry name" value="OxRdtase_Mopterin-bd_sf"/>
</dbReference>
<dbReference type="AlphaFoldDB" id="A0ABD3HQZ5"/>
<feature type="domain" description="Oxidoreductase molybdopterin-binding" evidence="10">
    <location>
        <begin position="53"/>
        <end position="235"/>
    </location>
</feature>
<comment type="pathway">
    <text evidence="2">Sulfur metabolism.</text>
</comment>
<name>A0ABD3HQZ5_9MARC</name>
<evidence type="ECO:0000256" key="1">
    <source>
        <dbReference type="ARBA" id="ARBA00001924"/>
    </source>
</evidence>
<dbReference type="Gene3D" id="3.90.420.10">
    <property type="entry name" value="Oxidoreductase, molybdopterin-binding domain"/>
    <property type="match status" value="1"/>
</dbReference>
<evidence type="ECO:0000256" key="7">
    <source>
        <dbReference type="ARBA" id="ARBA00023002"/>
    </source>
</evidence>
<organism evidence="12 13">
    <name type="scientific">Riccia sorocarpa</name>
    <dbReference type="NCBI Taxonomy" id="122646"/>
    <lineage>
        <taxon>Eukaryota</taxon>
        <taxon>Viridiplantae</taxon>
        <taxon>Streptophyta</taxon>
        <taxon>Embryophyta</taxon>
        <taxon>Marchantiophyta</taxon>
        <taxon>Marchantiopsida</taxon>
        <taxon>Marchantiidae</taxon>
        <taxon>Marchantiales</taxon>
        <taxon>Ricciaceae</taxon>
        <taxon>Riccia</taxon>
    </lineage>
</organism>
<dbReference type="FunFam" id="2.60.40.650:FF:000002">
    <property type="entry name" value="sulfite oxidase"/>
    <property type="match status" value="1"/>
</dbReference>
<keyword evidence="13" id="KW-1185">Reference proteome</keyword>
<reference evidence="12 13" key="1">
    <citation type="submission" date="2024-09" db="EMBL/GenBank/DDBJ databases">
        <title>Chromosome-scale assembly of Riccia sorocarpa.</title>
        <authorList>
            <person name="Paukszto L."/>
        </authorList>
    </citation>
    <scope>NUCLEOTIDE SEQUENCE [LARGE SCALE GENOMIC DNA]</scope>
    <source>
        <strain evidence="12">LP-2024</strain>
        <tissue evidence="12">Aerial parts of the thallus</tissue>
    </source>
</reference>
<dbReference type="InterPro" id="IPR008335">
    <property type="entry name" value="Mopterin_OxRdtase_euk"/>
</dbReference>
<feature type="region of interest" description="Disordered" evidence="9">
    <location>
        <begin position="1"/>
        <end position="20"/>
    </location>
</feature>
<dbReference type="Pfam" id="PF03404">
    <property type="entry name" value="Mo-co_dimer"/>
    <property type="match status" value="1"/>
</dbReference>
<dbReference type="SUPFAM" id="SSF81296">
    <property type="entry name" value="E set domains"/>
    <property type="match status" value="1"/>
</dbReference>
<keyword evidence="5" id="KW-0500">Molybdenum</keyword>
<comment type="pathway">
    <text evidence="3">Energy metabolism; sulfur metabolism.</text>
</comment>
<gene>
    <name evidence="12" type="ORF">R1sor_006882</name>
</gene>
<evidence type="ECO:0000256" key="9">
    <source>
        <dbReference type="SAM" id="MobiDB-lite"/>
    </source>
</evidence>
<dbReference type="SUPFAM" id="SSF56524">
    <property type="entry name" value="Oxidoreductase molybdopterin-binding domain"/>
    <property type="match status" value="1"/>
</dbReference>
<dbReference type="Pfam" id="PF00174">
    <property type="entry name" value="Oxidored_molyb"/>
    <property type="match status" value="1"/>
</dbReference>
<evidence type="ECO:0000259" key="10">
    <source>
        <dbReference type="Pfam" id="PF00174"/>
    </source>
</evidence>
<feature type="domain" description="Moybdenum cofactor oxidoreductase dimerisation" evidence="11">
    <location>
        <begin position="260"/>
        <end position="395"/>
    </location>
</feature>
<dbReference type="InterPro" id="IPR000572">
    <property type="entry name" value="OxRdtase_Mopterin-bd_dom"/>
</dbReference>
<dbReference type="InterPro" id="IPR014756">
    <property type="entry name" value="Ig_E-set"/>
</dbReference>
<sequence length="410" mass="44918">MGVLIGPKGYENEPPRHPELKINAKEPFNAEPSPPALVESYITPVEMFYKRNHGPIPILTDPDSYRLEITGLAPMTQSLSLDEIRSLTKHNIVATLQCAGNRRTAMSEKRKVKGVGWGMAALGNAVWGGARLSDVLALAGIPSCTISTASGGKHVEFISVDQCPEEKGGPYRASIPLVQATNPQADVLLAYEMNGQELNRDHGYPLRVIVPGVIGARSVKWISSIDISAIECQGFFQQRDYKMFPPWVDWDNIVWPSRRPLMDFPVQSAICTPSEGSVVKDGSMVKISGYALSGGGRGIERVDVSVDGGQSWTEATRVQNGVSTSSNSLYISDIDENREKWAWVLWELNAKLTPPATIVAKAVDSSANVQPRTVEEVWNLRGVLNNSWHEVHVRSESLVDAFATTLRSNI</sequence>
<protein>
    <recommendedName>
        <fullName evidence="8">Sulfite oxidase</fullName>
        <ecNumber evidence="4">1.8.3.1</ecNumber>
    </recommendedName>
</protein>
<dbReference type="PRINTS" id="PR00407">
    <property type="entry name" value="EUMOPTERIN"/>
</dbReference>
<evidence type="ECO:0000256" key="8">
    <source>
        <dbReference type="ARBA" id="ARBA00070338"/>
    </source>
</evidence>
<proteinExistence type="predicted"/>
<dbReference type="Proteomes" id="UP001633002">
    <property type="component" value="Unassembled WGS sequence"/>
</dbReference>
<dbReference type="GO" id="GO:0008482">
    <property type="term" value="F:sulfite oxidase activity"/>
    <property type="evidence" value="ECO:0007669"/>
    <property type="project" value="UniProtKB-EC"/>
</dbReference>
<evidence type="ECO:0000256" key="3">
    <source>
        <dbReference type="ARBA" id="ARBA00004971"/>
    </source>
</evidence>
<dbReference type="GO" id="GO:0046872">
    <property type="term" value="F:metal ion binding"/>
    <property type="evidence" value="ECO:0007669"/>
    <property type="project" value="UniProtKB-KW"/>
</dbReference>
<comment type="caution">
    <text evidence="12">The sequence shown here is derived from an EMBL/GenBank/DDBJ whole genome shotgun (WGS) entry which is preliminary data.</text>
</comment>
<comment type="cofactor">
    <cofactor evidence="1">
        <name>Mo-molybdopterin</name>
        <dbReference type="ChEBI" id="CHEBI:71302"/>
    </cofactor>
</comment>